<feature type="transmembrane region" description="Helical" evidence="7">
    <location>
        <begin position="213"/>
        <end position="237"/>
    </location>
</feature>
<dbReference type="SUPFAM" id="SSF161098">
    <property type="entry name" value="MetI-like"/>
    <property type="match status" value="2"/>
</dbReference>
<dbReference type="AlphaFoldDB" id="A0A1G5SEF5"/>
<feature type="transmembrane region" description="Helical" evidence="7">
    <location>
        <begin position="111"/>
        <end position="134"/>
    </location>
</feature>
<dbReference type="FunFam" id="1.10.3720.10:FF:000088">
    <property type="entry name" value="Iron(III) ABC transporter, permease protein"/>
    <property type="match status" value="1"/>
</dbReference>
<dbReference type="InterPro" id="IPR000515">
    <property type="entry name" value="MetI-like"/>
</dbReference>
<dbReference type="PANTHER" id="PTHR30183">
    <property type="entry name" value="MOLYBDENUM TRANSPORT SYSTEM PERMEASE PROTEIN MODB"/>
    <property type="match status" value="1"/>
</dbReference>
<proteinExistence type="inferred from homology"/>
<evidence type="ECO:0000313" key="9">
    <source>
        <dbReference type="EMBL" id="SCZ85502.1"/>
    </source>
</evidence>
<keyword evidence="3" id="KW-1003">Cell membrane</keyword>
<dbReference type="InterPro" id="IPR035906">
    <property type="entry name" value="MetI-like_sf"/>
</dbReference>
<feature type="transmembrane region" description="Helical" evidence="7">
    <location>
        <begin position="299"/>
        <end position="324"/>
    </location>
</feature>
<dbReference type="PANTHER" id="PTHR30183:SF2">
    <property type="entry name" value="IRON UTILIZATION PROTEIN"/>
    <property type="match status" value="1"/>
</dbReference>
<keyword evidence="4 7" id="KW-0812">Transmembrane</keyword>
<name>A0A1G5SEF5_9PROT</name>
<feature type="transmembrane region" description="Helical" evidence="7">
    <location>
        <begin position="154"/>
        <end position="176"/>
    </location>
</feature>
<feature type="domain" description="ABC transmembrane type-1" evidence="8">
    <location>
        <begin position="71"/>
        <end position="273"/>
    </location>
</feature>
<dbReference type="GO" id="GO:0005886">
    <property type="term" value="C:plasma membrane"/>
    <property type="evidence" value="ECO:0007669"/>
    <property type="project" value="UniProtKB-SubCell"/>
</dbReference>
<evidence type="ECO:0000256" key="2">
    <source>
        <dbReference type="ARBA" id="ARBA00022448"/>
    </source>
</evidence>
<feature type="transmembrane region" description="Helical" evidence="7">
    <location>
        <begin position="344"/>
        <end position="368"/>
    </location>
</feature>
<dbReference type="PROSITE" id="PS50928">
    <property type="entry name" value="ABC_TM1"/>
    <property type="match status" value="2"/>
</dbReference>
<feature type="transmembrane region" description="Helical" evidence="7">
    <location>
        <begin position="418"/>
        <end position="438"/>
    </location>
</feature>
<protein>
    <submittedName>
        <fullName evidence="9">Iron transport system permease protein</fullName>
    </submittedName>
</protein>
<evidence type="ECO:0000256" key="1">
    <source>
        <dbReference type="ARBA" id="ARBA00004651"/>
    </source>
</evidence>
<dbReference type="EMBL" id="FMWO01000045">
    <property type="protein sequence ID" value="SCZ85502.1"/>
    <property type="molecule type" value="Genomic_DNA"/>
</dbReference>
<evidence type="ECO:0000256" key="5">
    <source>
        <dbReference type="ARBA" id="ARBA00022989"/>
    </source>
</evidence>
<comment type="subcellular location">
    <subcellularLocation>
        <location evidence="1 7">Cell membrane</location>
        <topology evidence="1 7">Multi-pass membrane protein</topology>
    </subcellularLocation>
</comment>
<sequence length="557" mass="61823">MGKSIPPRAGKQPVAGVSRSGPFSERLFWKIIPFAIAALVMVPVCVVVASIFSTEDEIWQHLIATSLPRLLTNTLWLALGVMIGTSLLGVSLAWFTAVYTFPGSRFFSWALFLPLAIPAYVTAFVALGIFDFAGPLQTSLRKLFDADLFWLPDIRSGPGVAIVMTLAFYPYVFLLARNAFLTQGKRLLEVAQSLGLNHRQGFFKVALPMARPWIAAGVMLALMETLADFGTVAIFNYDTFTTAIYKTWFSLFSLTAASQLASLLILIVFMIIMIEQYFRSRMRFAENKRSVRIERIQLVGWQAIAVTVFASTVLFFAFILPVMQLTVWAADSFSDSLNQRYLEFVWHSLSLATIAAIITTLIAILLIYAVRLHTGFWVRLAVRLATIGYALPGAVLAVGVFIPLAWLDNLLSDSLLAIFNIETGLLIQGTLAVMLIAYMTRFLAVSHFPLESAQTRITKSIDEAAIGFGVSGWKMLRTIHFPMLKGSLFTALVLVFVDVMKEMPITLMTRPFDWDTLAVRIFSLTSEGEWQLAALPALTLILAGLAPIILLMRQTEK</sequence>
<feature type="transmembrane region" description="Helical" evidence="7">
    <location>
        <begin position="483"/>
        <end position="500"/>
    </location>
</feature>
<feature type="transmembrane region" description="Helical" evidence="7">
    <location>
        <begin position="27"/>
        <end position="52"/>
    </location>
</feature>
<evidence type="ECO:0000313" key="10">
    <source>
        <dbReference type="Proteomes" id="UP000198729"/>
    </source>
</evidence>
<dbReference type="CDD" id="cd06261">
    <property type="entry name" value="TM_PBP2"/>
    <property type="match status" value="2"/>
</dbReference>
<dbReference type="Proteomes" id="UP000198729">
    <property type="component" value="Unassembled WGS sequence"/>
</dbReference>
<accession>A0A1G5SEF5</accession>
<organism evidence="9 10">
    <name type="scientific">Nitrosomonas mobilis</name>
    <dbReference type="NCBI Taxonomy" id="51642"/>
    <lineage>
        <taxon>Bacteria</taxon>
        <taxon>Pseudomonadati</taxon>
        <taxon>Pseudomonadota</taxon>
        <taxon>Betaproteobacteria</taxon>
        <taxon>Nitrosomonadales</taxon>
        <taxon>Nitrosomonadaceae</taxon>
        <taxon>Nitrosomonas</taxon>
    </lineage>
</organism>
<dbReference type="GO" id="GO:0055085">
    <property type="term" value="P:transmembrane transport"/>
    <property type="evidence" value="ECO:0007669"/>
    <property type="project" value="InterPro"/>
</dbReference>
<evidence type="ECO:0000256" key="7">
    <source>
        <dbReference type="RuleBase" id="RU363032"/>
    </source>
</evidence>
<evidence type="ECO:0000259" key="8">
    <source>
        <dbReference type="PROSITE" id="PS50928"/>
    </source>
</evidence>
<dbReference type="Gene3D" id="1.10.3720.10">
    <property type="entry name" value="MetI-like"/>
    <property type="match status" value="2"/>
</dbReference>
<comment type="similarity">
    <text evidence="7">Belongs to the binding-protein-dependent transport system permease family.</text>
</comment>
<keyword evidence="5 7" id="KW-1133">Transmembrane helix</keyword>
<feature type="transmembrane region" description="Helical" evidence="7">
    <location>
        <begin position="257"/>
        <end position="278"/>
    </location>
</feature>
<reference evidence="9 10" key="1">
    <citation type="submission" date="2016-10" db="EMBL/GenBank/DDBJ databases">
        <authorList>
            <person name="de Groot N.N."/>
        </authorList>
    </citation>
    <scope>NUCLEOTIDE SEQUENCE [LARGE SCALE GENOMIC DNA]</scope>
    <source>
        <strain evidence="9">1</strain>
    </source>
</reference>
<gene>
    <name evidence="9" type="ORF">NSMM_380124</name>
</gene>
<feature type="transmembrane region" description="Helical" evidence="7">
    <location>
        <begin position="530"/>
        <end position="552"/>
    </location>
</feature>
<evidence type="ECO:0000256" key="6">
    <source>
        <dbReference type="ARBA" id="ARBA00023136"/>
    </source>
</evidence>
<dbReference type="Pfam" id="PF00528">
    <property type="entry name" value="BPD_transp_1"/>
    <property type="match status" value="1"/>
</dbReference>
<evidence type="ECO:0000256" key="3">
    <source>
        <dbReference type="ARBA" id="ARBA00022475"/>
    </source>
</evidence>
<keyword evidence="6 7" id="KW-0472">Membrane</keyword>
<feature type="domain" description="ABC transmembrane type-1" evidence="8">
    <location>
        <begin position="345"/>
        <end position="551"/>
    </location>
</feature>
<evidence type="ECO:0000256" key="4">
    <source>
        <dbReference type="ARBA" id="ARBA00022692"/>
    </source>
</evidence>
<keyword evidence="10" id="KW-1185">Reference proteome</keyword>
<feature type="transmembrane region" description="Helical" evidence="7">
    <location>
        <begin position="380"/>
        <end position="406"/>
    </location>
</feature>
<keyword evidence="2 7" id="KW-0813">Transport</keyword>
<dbReference type="STRING" id="51642.NSMM_380124"/>
<feature type="transmembrane region" description="Helical" evidence="7">
    <location>
        <begin position="75"/>
        <end position="99"/>
    </location>
</feature>